<keyword evidence="2" id="KW-1185">Reference proteome</keyword>
<reference evidence="1 2" key="1">
    <citation type="submission" date="2016-03" db="EMBL/GenBank/DDBJ databases">
        <title>Pediococcus and Lactobacillus from brewery environment - whole genome sequencing and assembly.</title>
        <authorList>
            <person name="Behr J."/>
            <person name="Geissler A.J."/>
            <person name="Vogel R.F."/>
        </authorList>
    </citation>
    <scope>NUCLEOTIDE SEQUENCE [LARGE SCALE GENOMIC DNA]</scope>
    <source>
        <strain evidence="1 2">TMW 1.1995</strain>
    </source>
</reference>
<dbReference type="STRING" id="240427.AYR62_10990"/>
<proteinExistence type="predicted"/>
<dbReference type="EMBL" id="CP014924">
    <property type="protein sequence ID" value="ANZ66940.1"/>
    <property type="molecule type" value="Genomic_DNA"/>
</dbReference>
<organism evidence="1 2">
    <name type="scientific">Secundilactobacillus paracollinoides</name>
    <dbReference type="NCBI Taxonomy" id="240427"/>
    <lineage>
        <taxon>Bacteria</taxon>
        <taxon>Bacillati</taxon>
        <taxon>Bacillota</taxon>
        <taxon>Bacilli</taxon>
        <taxon>Lactobacillales</taxon>
        <taxon>Lactobacillaceae</taxon>
        <taxon>Secundilactobacillus</taxon>
    </lineage>
</organism>
<gene>
    <name evidence="1" type="ORF">AYR63_07215</name>
</gene>
<dbReference type="AlphaFoldDB" id="A0A1B2IY49"/>
<dbReference type="Proteomes" id="UP000093267">
    <property type="component" value="Chromosome"/>
</dbReference>
<sequence length="147" mass="16507">MVVPVKNSFSKTMRTLYVTYHTISNGKVGKTNYKLSIYKKTSSTYSAKLTKYKSGRAVNIKGTTYTFTKTKSSPAKSYVNTYTKPIFQKSLQDQYEAAVQKQYQDYLAKGENVEDPSEDTDLQSQITDKVNSGTTTAINQLVDSFNS</sequence>
<protein>
    <submittedName>
        <fullName evidence="1">Uncharacterized protein</fullName>
    </submittedName>
</protein>
<name>A0A1B2IY49_9LACO</name>
<evidence type="ECO:0000313" key="2">
    <source>
        <dbReference type="Proteomes" id="UP000093267"/>
    </source>
</evidence>
<evidence type="ECO:0000313" key="1">
    <source>
        <dbReference type="EMBL" id="ANZ66940.1"/>
    </source>
</evidence>
<accession>A0A1B2IY49</accession>